<dbReference type="Pfam" id="PF05901">
    <property type="entry name" value="Excalibur"/>
    <property type="match status" value="1"/>
</dbReference>
<dbReference type="EMBL" id="FMHV01000002">
    <property type="protein sequence ID" value="SCL27239.1"/>
    <property type="molecule type" value="Genomic_DNA"/>
</dbReference>
<keyword evidence="5" id="KW-1185">Reference proteome</keyword>
<sequence length="184" mass="19255">MTTPTPPGRPHEVPLDDTAILPVYATSTDTKRKTLPWLLAGAAAVVELCCCGTLIMAANGLSPTAAPTASTTTPGNRFVDVIPNPSPSAAKPTTPTPPAAEETPADPATTVRTPPAKPTATRTSSPAPAPTTTRPKPPPPTTDPRFATCKEANAAGYGPYRRGIDPEYAWYRDPNDDGLVCERR</sequence>
<evidence type="ECO:0000313" key="4">
    <source>
        <dbReference type="EMBL" id="SCL27239.1"/>
    </source>
</evidence>
<keyword evidence="2" id="KW-0812">Transmembrane</keyword>
<gene>
    <name evidence="4" type="ORF">GA0070624_3462</name>
</gene>
<evidence type="ECO:0000256" key="1">
    <source>
        <dbReference type="SAM" id="MobiDB-lite"/>
    </source>
</evidence>
<dbReference type="AlphaFoldDB" id="A0A1C6SCP6"/>
<name>A0A1C6SCP6_9ACTN</name>
<organism evidence="4 5">
    <name type="scientific">Micromonospora rhizosphaerae</name>
    <dbReference type="NCBI Taxonomy" id="568872"/>
    <lineage>
        <taxon>Bacteria</taxon>
        <taxon>Bacillati</taxon>
        <taxon>Actinomycetota</taxon>
        <taxon>Actinomycetes</taxon>
        <taxon>Micromonosporales</taxon>
        <taxon>Micromonosporaceae</taxon>
        <taxon>Micromonospora</taxon>
    </lineage>
</organism>
<feature type="compositionally biased region" description="Low complexity" evidence="1">
    <location>
        <begin position="65"/>
        <end position="74"/>
    </location>
</feature>
<keyword evidence="2" id="KW-0472">Membrane</keyword>
<feature type="region of interest" description="Disordered" evidence="1">
    <location>
        <begin position="65"/>
        <end position="166"/>
    </location>
</feature>
<evidence type="ECO:0000313" key="5">
    <source>
        <dbReference type="Proteomes" id="UP000199413"/>
    </source>
</evidence>
<accession>A0A1C6SCP6</accession>
<proteinExistence type="predicted"/>
<dbReference type="SMART" id="SM00894">
    <property type="entry name" value="Excalibur"/>
    <property type="match status" value="1"/>
</dbReference>
<dbReference type="OrthoDB" id="5241375at2"/>
<dbReference type="Proteomes" id="UP000199413">
    <property type="component" value="Unassembled WGS sequence"/>
</dbReference>
<reference evidence="5" key="1">
    <citation type="submission" date="2016-06" db="EMBL/GenBank/DDBJ databases">
        <authorList>
            <person name="Varghese N."/>
            <person name="Submissions Spin"/>
        </authorList>
    </citation>
    <scope>NUCLEOTIDE SEQUENCE [LARGE SCALE GENOMIC DNA]</scope>
    <source>
        <strain evidence="5">DSM 45431</strain>
    </source>
</reference>
<feature type="compositionally biased region" description="Low complexity" evidence="1">
    <location>
        <begin position="87"/>
        <end position="134"/>
    </location>
</feature>
<evidence type="ECO:0000256" key="2">
    <source>
        <dbReference type="SAM" id="Phobius"/>
    </source>
</evidence>
<protein>
    <submittedName>
        <fullName evidence="4">Excalibur calcium-binding domain-containing protein</fullName>
    </submittedName>
</protein>
<keyword evidence="2" id="KW-1133">Transmembrane helix</keyword>
<evidence type="ECO:0000259" key="3">
    <source>
        <dbReference type="SMART" id="SM00894"/>
    </source>
</evidence>
<dbReference type="STRING" id="568872.GA0070624_3462"/>
<dbReference type="PRINTS" id="PR01217">
    <property type="entry name" value="PRICHEXTENSN"/>
</dbReference>
<feature type="domain" description="Excalibur calcium-binding" evidence="3">
    <location>
        <begin position="145"/>
        <end position="182"/>
    </location>
</feature>
<dbReference type="InterPro" id="IPR008613">
    <property type="entry name" value="Excalibur_Ca-bd_domain"/>
</dbReference>
<feature type="transmembrane region" description="Helical" evidence="2">
    <location>
        <begin position="37"/>
        <end position="58"/>
    </location>
</feature>